<dbReference type="SUPFAM" id="SSF52540">
    <property type="entry name" value="P-loop containing nucleoside triphosphate hydrolases"/>
    <property type="match status" value="1"/>
</dbReference>
<dbReference type="STRING" id="1555241.A0A4P9X5S8"/>
<dbReference type="Proteomes" id="UP000274922">
    <property type="component" value="Unassembled WGS sequence"/>
</dbReference>
<proteinExistence type="predicted"/>
<evidence type="ECO:0000313" key="2">
    <source>
        <dbReference type="Proteomes" id="UP000274922"/>
    </source>
</evidence>
<dbReference type="AlphaFoldDB" id="A0A4P9X5S8"/>
<dbReference type="InterPro" id="IPR027417">
    <property type="entry name" value="P-loop_NTPase"/>
</dbReference>
<reference evidence="2" key="1">
    <citation type="journal article" date="2018" name="Nat. Microbiol.">
        <title>Leveraging single-cell genomics to expand the fungal tree of life.</title>
        <authorList>
            <person name="Ahrendt S.R."/>
            <person name="Quandt C.A."/>
            <person name="Ciobanu D."/>
            <person name="Clum A."/>
            <person name="Salamov A."/>
            <person name="Andreopoulos B."/>
            <person name="Cheng J.F."/>
            <person name="Woyke T."/>
            <person name="Pelin A."/>
            <person name="Henrissat B."/>
            <person name="Reynolds N.K."/>
            <person name="Benny G.L."/>
            <person name="Smith M.E."/>
            <person name="James T.Y."/>
            <person name="Grigoriev I.V."/>
        </authorList>
    </citation>
    <scope>NUCLEOTIDE SEQUENCE [LARGE SCALE GENOMIC DNA]</scope>
    <source>
        <strain evidence="2">ATCC 52028</strain>
    </source>
</reference>
<protein>
    <submittedName>
        <fullName evidence="1">Uncharacterized protein</fullName>
    </submittedName>
</protein>
<dbReference type="Gene3D" id="1.20.890.10">
    <property type="entry name" value="cAMP-dependent protein kinase regulatory subunit, dimerization-anchoring domain"/>
    <property type="match status" value="1"/>
</dbReference>
<dbReference type="SUPFAM" id="SSF47391">
    <property type="entry name" value="Dimerization-anchoring domain of cAMP-dependent PK regulatory subunit"/>
    <property type="match status" value="1"/>
</dbReference>
<accession>A0A4P9X5S8</accession>
<sequence>MAARIPHLEGIKSEELAAYLDRHGIYNLYHDLVTALIHDRPEDPLQHLVETLRKPREPRVLLVAPQTRPFIDFAQQLAQRLHVTPVSLSDMAAAAIQKGTSLGHQLAMHQQRDGTLPPHLALKLLDGALAPLNGWVVHDTVGTRPFAQALQRQWTSVGQNLLIVVVRRSLADPLPPATAFVADFPYVAYVTLEDEAPLDAVVRLTRLQPIRGPARRAGVVICEEDEDAFQVGQIFEQGGYVHVSVRNILLELRSQTSESSLLAYLDHEKALPAETAKTLVLARLQKPDCLARGWFLTLDPVHVAVVRDTPELSGTSTLWVATHAPSAAVLAGLGADWIPRSRRGLDVNHDLDTPAITAKAVAERVMGALALCPVPQGV</sequence>
<gene>
    <name evidence="1" type="ORF">CXG81DRAFT_26777</name>
</gene>
<dbReference type="CDD" id="cd22979">
    <property type="entry name" value="DD_AK8"/>
    <property type="match status" value="1"/>
</dbReference>
<keyword evidence="2" id="KW-1185">Reference proteome</keyword>
<dbReference type="EMBL" id="ML014212">
    <property type="protein sequence ID" value="RKP00504.1"/>
    <property type="molecule type" value="Genomic_DNA"/>
</dbReference>
<dbReference type="OrthoDB" id="439792at2759"/>
<organism evidence="1 2">
    <name type="scientific">Caulochytrium protostelioides</name>
    <dbReference type="NCBI Taxonomy" id="1555241"/>
    <lineage>
        <taxon>Eukaryota</taxon>
        <taxon>Fungi</taxon>
        <taxon>Fungi incertae sedis</taxon>
        <taxon>Chytridiomycota</taxon>
        <taxon>Chytridiomycota incertae sedis</taxon>
        <taxon>Chytridiomycetes</taxon>
        <taxon>Caulochytriales</taxon>
        <taxon>Caulochytriaceae</taxon>
        <taxon>Caulochytrium</taxon>
    </lineage>
</organism>
<name>A0A4P9X5S8_9FUNG</name>
<evidence type="ECO:0000313" key="1">
    <source>
        <dbReference type="EMBL" id="RKP00504.1"/>
    </source>
</evidence>
<dbReference type="Gene3D" id="3.40.50.300">
    <property type="entry name" value="P-loop containing nucleotide triphosphate hydrolases"/>
    <property type="match status" value="1"/>
</dbReference>